<sequence length="100" mass="11569">MLSLKTRRLDFLWEMDQQLSTPRRLEDHSVDGEKLLAEMELMNKMITGFLLQAIDYGADVWDYRLHSVTAIVLLVTTGAKAANMLRVNEWKDTIDNKCLL</sequence>
<gene>
    <name evidence="1" type="ORF">CEP54_008922</name>
</gene>
<proteinExistence type="predicted"/>
<keyword evidence="2" id="KW-1185">Reference proteome</keyword>
<dbReference type="Proteomes" id="UP000288168">
    <property type="component" value="Unassembled WGS sequence"/>
</dbReference>
<accession>A0A428PTE3</accession>
<name>A0A428PTE3_9HYPO</name>
<evidence type="ECO:0000313" key="1">
    <source>
        <dbReference type="EMBL" id="RSL56297.1"/>
    </source>
</evidence>
<dbReference type="AlphaFoldDB" id="A0A428PTE3"/>
<protein>
    <submittedName>
        <fullName evidence="1">Uncharacterized protein</fullName>
    </submittedName>
</protein>
<dbReference type="EMBL" id="NKCI01000093">
    <property type="protein sequence ID" value="RSL56297.1"/>
    <property type="molecule type" value="Genomic_DNA"/>
</dbReference>
<dbReference type="OrthoDB" id="5105613at2759"/>
<reference evidence="1 2" key="1">
    <citation type="submission" date="2017-06" db="EMBL/GenBank/DDBJ databases">
        <title>Comparative genomic analysis of Ambrosia Fusariam Clade fungi.</title>
        <authorList>
            <person name="Stajich J.E."/>
            <person name="Carrillo J."/>
            <person name="Kijimoto T."/>
            <person name="Eskalen A."/>
            <person name="O'Donnell K."/>
            <person name="Kasson M."/>
        </authorList>
    </citation>
    <scope>NUCLEOTIDE SEQUENCE [LARGE SCALE GENOMIC DNA]</scope>
    <source>
        <strain evidence="1 2">NRRL62584</strain>
    </source>
</reference>
<evidence type="ECO:0000313" key="2">
    <source>
        <dbReference type="Proteomes" id="UP000288168"/>
    </source>
</evidence>
<organism evidence="1 2">
    <name type="scientific">Fusarium duplospermum</name>
    <dbReference type="NCBI Taxonomy" id="1325734"/>
    <lineage>
        <taxon>Eukaryota</taxon>
        <taxon>Fungi</taxon>
        <taxon>Dikarya</taxon>
        <taxon>Ascomycota</taxon>
        <taxon>Pezizomycotina</taxon>
        <taxon>Sordariomycetes</taxon>
        <taxon>Hypocreomycetidae</taxon>
        <taxon>Hypocreales</taxon>
        <taxon>Nectriaceae</taxon>
        <taxon>Fusarium</taxon>
        <taxon>Fusarium solani species complex</taxon>
    </lineage>
</organism>
<comment type="caution">
    <text evidence="1">The sequence shown here is derived from an EMBL/GenBank/DDBJ whole genome shotgun (WGS) entry which is preliminary data.</text>
</comment>